<dbReference type="RefSeq" id="WP_188437351.1">
    <property type="nucleotide sequence ID" value="NZ_BMCM01000005.1"/>
</dbReference>
<evidence type="ECO:0000256" key="1">
    <source>
        <dbReference type="SAM" id="Phobius"/>
    </source>
</evidence>
<evidence type="ECO:0000313" key="4">
    <source>
        <dbReference type="Proteomes" id="UP000629365"/>
    </source>
</evidence>
<feature type="transmembrane region" description="Helical" evidence="1">
    <location>
        <begin position="103"/>
        <end position="130"/>
    </location>
</feature>
<feature type="transmembrane region" description="Helical" evidence="1">
    <location>
        <begin position="56"/>
        <end position="79"/>
    </location>
</feature>
<accession>A0ABQ1RWV0</accession>
<name>A0ABQ1RWV0_9MICO</name>
<proteinExistence type="predicted"/>
<protein>
    <recommendedName>
        <fullName evidence="2">DUF1468 domain-containing protein</fullName>
    </recommendedName>
</protein>
<dbReference type="EMBL" id="BMCM01000005">
    <property type="protein sequence ID" value="GGD84678.1"/>
    <property type="molecule type" value="Genomic_DNA"/>
</dbReference>
<gene>
    <name evidence="3" type="ORF">GCM10007269_29560</name>
</gene>
<dbReference type="Pfam" id="PF07331">
    <property type="entry name" value="TctB"/>
    <property type="match status" value="1"/>
</dbReference>
<evidence type="ECO:0000259" key="2">
    <source>
        <dbReference type="Pfam" id="PF07331"/>
    </source>
</evidence>
<dbReference type="InterPro" id="IPR009936">
    <property type="entry name" value="DUF1468"/>
</dbReference>
<feature type="domain" description="DUF1468" evidence="2">
    <location>
        <begin position="27"/>
        <end position="169"/>
    </location>
</feature>
<keyword evidence="4" id="KW-1185">Reference proteome</keyword>
<comment type="caution">
    <text evidence="3">The sequence shown here is derived from an EMBL/GenBank/DDBJ whole genome shotgun (WGS) entry which is preliminary data.</text>
</comment>
<keyword evidence="1" id="KW-0472">Membrane</keyword>
<organism evidence="3 4">
    <name type="scientific">Microbacterium murale</name>
    <dbReference type="NCBI Taxonomy" id="1081040"/>
    <lineage>
        <taxon>Bacteria</taxon>
        <taxon>Bacillati</taxon>
        <taxon>Actinomycetota</taxon>
        <taxon>Actinomycetes</taxon>
        <taxon>Micrococcales</taxon>
        <taxon>Microbacteriaceae</taxon>
        <taxon>Microbacterium</taxon>
    </lineage>
</organism>
<keyword evidence="1" id="KW-0812">Transmembrane</keyword>
<dbReference type="Proteomes" id="UP000629365">
    <property type="component" value="Unassembled WGS sequence"/>
</dbReference>
<evidence type="ECO:0000313" key="3">
    <source>
        <dbReference type="EMBL" id="GGD84678.1"/>
    </source>
</evidence>
<sequence length="187" mass="19208">MTNQITTGASAIAGAPRSRRLGELVFIGVIIVFSVVALVMTGFIREPVGSSNVLGARVVPYAVTGLMLLSSLAAFVAVLRGDVGAPDEGEDVDTEARTSWKTVIFLALAFASLMIVIPIAGWPAAVVVLFTGASMALGSSSWWKALLLGLGLGVLTQLLFGNLLGLSLPPFGTILPNLIQSSGVLGG</sequence>
<reference evidence="4" key="1">
    <citation type="journal article" date="2019" name="Int. J. Syst. Evol. Microbiol.">
        <title>The Global Catalogue of Microorganisms (GCM) 10K type strain sequencing project: providing services to taxonomists for standard genome sequencing and annotation.</title>
        <authorList>
            <consortium name="The Broad Institute Genomics Platform"/>
            <consortium name="The Broad Institute Genome Sequencing Center for Infectious Disease"/>
            <person name="Wu L."/>
            <person name="Ma J."/>
        </authorList>
    </citation>
    <scope>NUCLEOTIDE SEQUENCE [LARGE SCALE GENOMIC DNA]</scope>
    <source>
        <strain evidence="4">CCM 7640</strain>
    </source>
</reference>
<feature type="transmembrane region" description="Helical" evidence="1">
    <location>
        <begin position="24"/>
        <end position="44"/>
    </location>
</feature>
<feature type="transmembrane region" description="Helical" evidence="1">
    <location>
        <begin position="142"/>
        <end position="160"/>
    </location>
</feature>
<keyword evidence="1" id="KW-1133">Transmembrane helix</keyword>